<keyword evidence="2" id="KW-1185">Reference proteome</keyword>
<organism evidence="1 2">
    <name type="scientific">Vigna unguiculata</name>
    <name type="common">Cowpea</name>
    <dbReference type="NCBI Taxonomy" id="3917"/>
    <lineage>
        <taxon>Eukaryota</taxon>
        <taxon>Viridiplantae</taxon>
        <taxon>Streptophyta</taxon>
        <taxon>Embryophyta</taxon>
        <taxon>Tracheophyta</taxon>
        <taxon>Spermatophyta</taxon>
        <taxon>Magnoliopsida</taxon>
        <taxon>eudicotyledons</taxon>
        <taxon>Gunneridae</taxon>
        <taxon>Pentapetalae</taxon>
        <taxon>rosids</taxon>
        <taxon>fabids</taxon>
        <taxon>Fabales</taxon>
        <taxon>Fabaceae</taxon>
        <taxon>Papilionoideae</taxon>
        <taxon>50 kb inversion clade</taxon>
        <taxon>NPAAA clade</taxon>
        <taxon>indigoferoid/millettioid clade</taxon>
        <taxon>Phaseoleae</taxon>
        <taxon>Vigna</taxon>
    </lineage>
</organism>
<dbReference type="EMBL" id="CP039348">
    <property type="protein sequence ID" value="QCD89600.1"/>
    <property type="molecule type" value="Genomic_DNA"/>
</dbReference>
<sequence length="214" mass="24095">MAANLSTNARRKRKSIVSTKISNMMMKSSDIDQLNYKNARTRRKVIRNQKIAEKKIYGSTSIGSGMVGNSIEITNGPILHKTNINNKDMVQSDCHNTQPLLDKITNRLDQEFVGSSFIPAYVDSSSYSQVVNLFDVEDNQSRDICKLPSYTSARPSKSSQYLEVVKFCQPSLQDAITPISKILNFNNNSDEDENHDYLIGHFSSDLYSRAEIQG</sequence>
<evidence type="ECO:0000313" key="2">
    <source>
        <dbReference type="Proteomes" id="UP000501690"/>
    </source>
</evidence>
<evidence type="ECO:0000313" key="1">
    <source>
        <dbReference type="EMBL" id="QCD89600.1"/>
    </source>
</evidence>
<protein>
    <submittedName>
        <fullName evidence="1">Uncharacterized protein</fullName>
    </submittedName>
</protein>
<dbReference type="Proteomes" id="UP000501690">
    <property type="component" value="Linkage Group LG4"/>
</dbReference>
<dbReference type="AlphaFoldDB" id="A0A4D6LM32"/>
<reference evidence="1 2" key="1">
    <citation type="submission" date="2019-04" db="EMBL/GenBank/DDBJ databases">
        <title>An improved genome assembly and genetic linkage map for asparagus bean, Vigna unguiculata ssp. sesquipedialis.</title>
        <authorList>
            <person name="Xia Q."/>
            <person name="Zhang R."/>
            <person name="Dong Y."/>
        </authorList>
    </citation>
    <scope>NUCLEOTIDE SEQUENCE [LARGE SCALE GENOMIC DNA]</scope>
    <source>
        <tissue evidence="1">Leaf</tissue>
    </source>
</reference>
<accession>A0A4D6LM32</accession>
<proteinExistence type="predicted"/>
<gene>
    <name evidence="1" type="ORF">DEO72_LG4g546</name>
</gene>
<name>A0A4D6LM32_VIGUN</name>